<organism evidence="1 2">
    <name type="scientific">Chryseobacterium manosquense</name>
    <dbReference type="NCBI Taxonomy" id="2754694"/>
    <lineage>
        <taxon>Bacteria</taxon>
        <taxon>Pseudomonadati</taxon>
        <taxon>Bacteroidota</taxon>
        <taxon>Flavobacteriia</taxon>
        <taxon>Flavobacteriales</taxon>
        <taxon>Weeksellaceae</taxon>
        <taxon>Chryseobacterium group</taxon>
        <taxon>Chryseobacterium</taxon>
    </lineage>
</organism>
<sequence length="156" mass="18483">MLQITAEELNKFSNLNDKVRKVEVRAKDYLLQLEPLLQKQKNEGLIDDFEIVPRVSVFSYDEDYCKSENIELGDEIITEKEISYMLFGLPSDLFYLNGNEFKGSKNHPFKGLHFGYLMHCLVFHSQLDFDDFMHIDDVWLELEVRLQFFTDKTPFK</sequence>
<dbReference type="RefSeq" id="WP_188322023.1">
    <property type="nucleotide sequence ID" value="NZ_CP060203.1"/>
</dbReference>
<dbReference type="AlphaFoldDB" id="A0A7H1DZR7"/>
<keyword evidence="2" id="KW-1185">Reference proteome</keyword>
<name>A0A7H1DZR7_9FLAO</name>
<dbReference type="KEGG" id="cmaq:H0S70_05790"/>
<reference evidence="1 2" key="1">
    <citation type="submission" date="2020-07" db="EMBL/GenBank/DDBJ databases">
        <title>Complete genome and description of Chryseobacterium manosquense strain Marseille-Q2069 sp. nov.</title>
        <authorList>
            <person name="Boxberger M."/>
        </authorList>
    </citation>
    <scope>NUCLEOTIDE SEQUENCE [LARGE SCALE GENOMIC DNA]</scope>
    <source>
        <strain evidence="1 2">Marseille-Q2069</strain>
    </source>
</reference>
<evidence type="ECO:0000313" key="1">
    <source>
        <dbReference type="EMBL" id="QNS42475.1"/>
    </source>
</evidence>
<dbReference type="Proteomes" id="UP000516438">
    <property type="component" value="Chromosome"/>
</dbReference>
<evidence type="ECO:0000313" key="2">
    <source>
        <dbReference type="Proteomes" id="UP000516438"/>
    </source>
</evidence>
<gene>
    <name evidence="1" type="ORF">H0S70_05790</name>
</gene>
<protein>
    <submittedName>
        <fullName evidence="1">Uncharacterized protein</fullName>
    </submittedName>
</protein>
<proteinExistence type="predicted"/>
<accession>A0A7H1DZR7</accession>
<dbReference type="EMBL" id="CP060203">
    <property type="protein sequence ID" value="QNS42475.1"/>
    <property type="molecule type" value="Genomic_DNA"/>
</dbReference>